<protein>
    <recommendedName>
        <fullName evidence="4">DUF4283 domain-containing protein</fullName>
    </recommendedName>
</protein>
<evidence type="ECO:0000313" key="2">
    <source>
        <dbReference type="EMBL" id="KAK7368232.1"/>
    </source>
</evidence>
<feature type="region of interest" description="Disordered" evidence="1">
    <location>
        <begin position="233"/>
        <end position="256"/>
    </location>
</feature>
<proteinExistence type="predicted"/>
<reference evidence="2 3" key="1">
    <citation type="submission" date="2024-01" db="EMBL/GenBank/DDBJ databases">
        <title>The genomes of 5 underutilized Papilionoideae crops provide insights into root nodulation and disease resistanc.</title>
        <authorList>
            <person name="Jiang F."/>
        </authorList>
    </citation>
    <scope>NUCLEOTIDE SEQUENCE [LARGE SCALE GENOMIC DNA]</scope>
    <source>
        <strain evidence="2">JINMINGXINNONG_FW02</strain>
        <tissue evidence="2">Leaves</tissue>
    </source>
</reference>
<dbReference type="PANTHER" id="PTHR34427">
    <property type="entry name" value="DUF4283 DOMAIN PROTEIN"/>
    <property type="match status" value="1"/>
</dbReference>
<evidence type="ECO:0000313" key="3">
    <source>
        <dbReference type="Proteomes" id="UP001374584"/>
    </source>
</evidence>
<gene>
    <name evidence="2" type="ORF">VNO80_10256</name>
</gene>
<keyword evidence="3" id="KW-1185">Reference proteome</keyword>
<dbReference type="Proteomes" id="UP001374584">
    <property type="component" value="Unassembled WGS sequence"/>
</dbReference>
<sequence>MPNLWDSTPCQFSANLDAYALEKKLDAIWIGTWKLQVNLPKYSKLERASKTRGDQPRFNRRIRELEQQKKRTTQSGSVWKRREQVQQYLGDKFVLLSCDEEGLIGNLIGENKAWFAGLFISVVPWEDSFIVRERFAWVRCKGFPLQLWSRHCFECVGALVGKVVEVDQATLAREVLEYVRLRVSIPVGGLPCLKKEVSINDISCMVFFEEESSTTDHKIRSFFSKWGDVSIPESATSSEEDDGRDDSVGSFSDVENGRGIGEELTVQFSGGEETKVGKVIDGHGVPRLGQCVYGSLISSKVVEEVNKVNSSIMERESWHSECGGTHAMCHYGKHEEAFNVYVERCVEGMEVKDNVNRCDEDWRAGFPVGNEVGVFNRPGPAAVEAKQFGRAVAGEAKTEMPLAGDGLVRGGAAEGAVMPETSPIKVQGSEVASVADGASRGTGVSETLLEEGERSPMGVEFLNHEGSTLCCQLRTKVRERWLSKRVCRSREVNGGSSLPCLASREVEEINEKVPDLVLSPFNESNLVDVRAVQADLLVQKPTLRTVPIFMLDSAIDNCNRIYR</sequence>
<comment type="caution">
    <text evidence="2">The sequence shown here is derived from an EMBL/GenBank/DDBJ whole genome shotgun (WGS) entry which is preliminary data.</text>
</comment>
<name>A0AAN9N889_PHACN</name>
<dbReference type="AlphaFoldDB" id="A0AAN9N889"/>
<organism evidence="2 3">
    <name type="scientific">Phaseolus coccineus</name>
    <name type="common">Scarlet runner bean</name>
    <name type="synonym">Phaseolus multiflorus</name>
    <dbReference type="NCBI Taxonomy" id="3886"/>
    <lineage>
        <taxon>Eukaryota</taxon>
        <taxon>Viridiplantae</taxon>
        <taxon>Streptophyta</taxon>
        <taxon>Embryophyta</taxon>
        <taxon>Tracheophyta</taxon>
        <taxon>Spermatophyta</taxon>
        <taxon>Magnoliopsida</taxon>
        <taxon>eudicotyledons</taxon>
        <taxon>Gunneridae</taxon>
        <taxon>Pentapetalae</taxon>
        <taxon>rosids</taxon>
        <taxon>fabids</taxon>
        <taxon>Fabales</taxon>
        <taxon>Fabaceae</taxon>
        <taxon>Papilionoideae</taxon>
        <taxon>50 kb inversion clade</taxon>
        <taxon>NPAAA clade</taxon>
        <taxon>indigoferoid/millettioid clade</taxon>
        <taxon>Phaseoleae</taxon>
        <taxon>Phaseolus</taxon>
    </lineage>
</organism>
<dbReference type="EMBL" id="JAYMYR010000004">
    <property type="protein sequence ID" value="KAK7368232.1"/>
    <property type="molecule type" value="Genomic_DNA"/>
</dbReference>
<accession>A0AAN9N889</accession>
<dbReference type="PANTHER" id="PTHR34427:SF5">
    <property type="entry name" value="DUF4283 DOMAIN-CONTAINING PROTEIN"/>
    <property type="match status" value="1"/>
</dbReference>
<evidence type="ECO:0000256" key="1">
    <source>
        <dbReference type="SAM" id="MobiDB-lite"/>
    </source>
</evidence>
<evidence type="ECO:0008006" key="4">
    <source>
        <dbReference type="Google" id="ProtNLM"/>
    </source>
</evidence>